<evidence type="ECO:0000256" key="1">
    <source>
        <dbReference type="ARBA" id="ARBA00022801"/>
    </source>
</evidence>
<organism evidence="3 4">
    <name type="scientific">Clydaea vesicula</name>
    <dbReference type="NCBI Taxonomy" id="447962"/>
    <lineage>
        <taxon>Eukaryota</taxon>
        <taxon>Fungi</taxon>
        <taxon>Fungi incertae sedis</taxon>
        <taxon>Chytridiomycota</taxon>
        <taxon>Chytridiomycota incertae sedis</taxon>
        <taxon>Chytridiomycetes</taxon>
        <taxon>Lobulomycetales</taxon>
        <taxon>Lobulomycetaceae</taxon>
        <taxon>Clydaea</taxon>
    </lineage>
</organism>
<evidence type="ECO:0000256" key="2">
    <source>
        <dbReference type="SAM" id="SignalP"/>
    </source>
</evidence>
<evidence type="ECO:0000313" key="3">
    <source>
        <dbReference type="EMBL" id="KAJ3211782.1"/>
    </source>
</evidence>
<feature type="non-terminal residue" evidence="3">
    <location>
        <position position="270"/>
    </location>
</feature>
<name>A0AAD5TZD7_9FUNG</name>
<comment type="caution">
    <text evidence="3">The sequence shown here is derived from an EMBL/GenBank/DDBJ whole genome shotgun (WGS) entry which is preliminary data.</text>
</comment>
<protein>
    <recommendedName>
        <fullName evidence="5">Acid phosphatase</fullName>
    </recommendedName>
</protein>
<dbReference type="GO" id="GO:0016788">
    <property type="term" value="F:hydrolase activity, acting on ester bonds"/>
    <property type="evidence" value="ECO:0007669"/>
    <property type="project" value="InterPro"/>
</dbReference>
<dbReference type="EMBL" id="JADGJW010000814">
    <property type="protein sequence ID" value="KAJ3211782.1"/>
    <property type="molecule type" value="Genomic_DNA"/>
</dbReference>
<evidence type="ECO:0000313" key="4">
    <source>
        <dbReference type="Proteomes" id="UP001211065"/>
    </source>
</evidence>
<proteinExistence type="predicted"/>
<sequence>MKYTVVTSILLTFGSIVSSVPSAFKQGKWFDRVVVAIFENENYSNVIKNDVFKTIASRGVLLSNSHGIAHPSQPNYVAIIGGDKRGVLLDNNVDLTGRNLVDILEENGVTWGTYQQGYPAGSCFKGDSGDYKRKHNPFISFNNIRDNAARCSKIQSFKDFERKLETGETVEQFVFITPDMKNDGHDTTIEYSANFLTNYLLPKLDKLDDGRTLFVVTYDESESYFFNSNQIYTAIWGSGAKSRAGQTDNTFYDQYSISATLYANWNLPNL</sequence>
<dbReference type="InterPro" id="IPR017850">
    <property type="entry name" value="Alkaline_phosphatase_core_sf"/>
</dbReference>
<feature type="signal peptide" evidence="2">
    <location>
        <begin position="1"/>
        <end position="19"/>
    </location>
</feature>
<reference evidence="3" key="1">
    <citation type="submission" date="2020-05" db="EMBL/GenBank/DDBJ databases">
        <title>Phylogenomic resolution of chytrid fungi.</title>
        <authorList>
            <person name="Stajich J.E."/>
            <person name="Amses K."/>
            <person name="Simmons R."/>
            <person name="Seto K."/>
            <person name="Myers J."/>
            <person name="Bonds A."/>
            <person name="Quandt C.A."/>
            <person name="Barry K."/>
            <person name="Liu P."/>
            <person name="Grigoriev I."/>
            <person name="Longcore J.E."/>
            <person name="James T.Y."/>
        </authorList>
    </citation>
    <scope>NUCLEOTIDE SEQUENCE</scope>
    <source>
        <strain evidence="3">JEL0476</strain>
    </source>
</reference>
<gene>
    <name evidence="3" type="ORF">HK099_007926</name>
</gene>
<dbReference type="PANTHER" id="PTHR31956:SF8">
    <property type="entry name" value="ACID PHOSPHATASE PHOA (AFU_ORTHOLOGUE AFUA_1G03570)"/>
    <property type="match status" value="1"/>
</dbReference>
<accession>A0AAD5TZD7</accession>
<dbReference type="Pfam" id="PF04185">
    <property type="entry name" value="Phosphoesterase"/>
    <property type="match status" value="1"/>
</dbReference>
<dbReference type="InterPro" id="IPR007312">
    <property type="entry name" value="Phosphoesterase"/>
</dbReference>
<dbReference type="Proteomes" id="UP001211065">
    <property type="component" value="Unassembled WGS sequence"/>
</dbReference>
<dbReference type="Gene3D" id="3.40.720.10">
    <property type="entry name" value="Alkaline Phosphatase, subunit A"/>
    <property type="match status" value="1"/>
</dbReference>
<feature type="chain" id="PRO_5042001651" description="Acid phosphatase" evidence="2">
    <location>
        <begin position="20"/>
        <end position="270"/>
    </location>
</feature>
<keyword evidence="2" id="KW-0732">Signal</keyword>
<dbReference type="GO" id="GO:0009395">
    <property type="term" value="P:phospholipid catabolic process"/>
    <property type="evidence" value="ECO:0007669"/>
    <property type="project" value="TreeGrafter"/>
</dbReference>
<keyword evidence="4" id="KW-1185">Reference proteome</keyword>
<dbReference type="AlphaFoldDB" id="A0AAD5TZD7"/>
<keyword evidence="1" id="KW-0378">Hydrolase</keyword>
<dbReference type="PANTHER" id="PTHR31956">
    <property type="entry name" value="NON-SPECIFIC PHOSPHOLIPASE C4-RELATED"/>
    <property type="match status" value="1"/>
</dbReference>
<evidence type="ECO:0008006" key="5">
    <source>
        <dbReference type="Google" id="ProtNLM"/>
    </source>
</evidence>